<dbReference type="Proteomes" id="UP000031928">
    <property type="component" value="Chromosome"/>
</dbReference>
<proteinExistence type="inferred from homology"/>
<dbReference type="PANTHER" id="PTHR35004:SF8">
    <property type="entry name" value="TRANSPOSASE RV3428C-RELATED"/>
    <property type="match status" value="1"/>
</dbReference>
<reference evidence="4 5" key="1">
    <citation type="submission" date="2014-05" db="EMBL/GenBank/DDBJ databases">
        <title>Complete genome sequence of Corynebacterium marinum DSM 44953.</title>
        <authorList>
            <person name="Schaffert L."/>
            <person name="Albersmeier A."/>
            <person name="Kalinowski J."/>
            <person name="Ruckert C."/>
        </authorList>
    </citation>
    <scope>NUCLEOTIDE SEQUENCE [LARGE SCALE GENOMIC DNA]</scope>
    <source>
        <strain evidence="4 5">DSM 44953</strain>
    </source>
</reference>
<evidence type="ECO:0000313" key="5">
    <source>
        <dbReference type="Proteomes" id="UP000031928"/>
    </source>
</evidence>
<dbReference type="Pfam" id="PF00665">
    <property type="entry name" value="rve"/>
    <property type="match status" value="1"/>
</dbReference>
<evidence type="ECO:0000256" key="1">
    <source>
        <dbReference type="ARBA" id="ARBA00009277"/>
    </source>
</evidence>
<protein>
    <submittedName>
        <fullName evidence="4">Transposase</fullName>
    </submittedName>
</protein>
<dbReference type="OrthoDB" id="2065409at2"/>
<dbReference type="PANTHER" id="PTHR35004">
    <property type="entry name" value="TRANSPOSASE RV3428C-RELATED"/>
    <property type="match status" value="1"/>
</dbReference>
<name>A0A0B6TXH8_9CORY</name>
<evidence type="ECO:0000256" key="2">
    <source>
        <dbReference type="SAM" id="MobiDB-lite"/>
    </source>
</evidence>
<dbReference type="KEGG" id="cmq:B840_08965"/>
<feature type="compositionally biased region" description="Low complexity" evidence="2">
    <location>
        <begin position="495"/>
        <end position="505"/>
    </location>
</feature>
<accession>A0A0B6TXH8</accession>
<dbReference type="AlphaFoldDB" id="A0A0B6TXH8"/>
<dbReference type="InterPro" id="IPR036397">
    <property type="entry name" value="RNaseH_sf"/>
</dbReference>
<organism evidence="4 5">
    <name type="scientific">Corynebacterium marinum DSM 44953</name>
    <dbReference type="NCBI Taxonomy" id="1224162"/>
    <lineage>
        <taxon>Bacteria</taxon>
        <taxon>Bacillati</taxon>
        <taxon>Actinomycetota</taxon>
        <taxon>Actinomycetes</taxon>
        <taxon>Mycobacteriales</taxon>
        <taxon>Corynebacteriaceae</taxon>
        <taxon>Corynebacterium</taxon>
    </lineage>
</organism>
<dbReference type="STRING" id="1224162.B840_08965"/>
<dbReference type="InterPro" id="IPR012337">
    <property type="entry name" value="RNaseH-like_sf"/>
</dbReference>
<evidence type="ECO:0000313" key="4">
    <source>
        <dbReference type="EMBL" id="AJK69386.1"/>
    </source>
</evidence>
<dbReference type="Gene3D" id="3.30.420.10">
    <property type="entry name" value="Ribonuclease H-like superfamily/Ribonuclease H"/>
    <property type="match status" value="1"/>
</dbReference>
<gene>
    <name evidence="4" type="ORF">B840_08965</name>
</gene>
<dbReference type="Pfam" id="PF22483">
    <property type="entry name" value="Mu-transpos_C_2"/>
    <property type="match status" value="1"/>
</dbReference>
<sequence length="548" mass="60250">MTNYRLIMQLLLAGSSYRTIQARCGAAHATIAKAGKALDHHHITTHAQLEGLPDDDLAALVGDGRMTVAGEFVPIDMDTVIAARTGRKKTPLNVLWADYLTLPAPEGLRHYSYERFRQLVGQEVQARGLTARIQHIPGHTMQVDWAVTKIRIIDSVTRRATSISVFVATLPYSGMVFAYGCVDERQPNWLAAHRHAFEYFRGVAEVIVPDNASTASNAIRTGDKARRVNTAYEEFLTHYNTAALPTRPVRPKDKGNVESGVKVVTNWAIRRLADREFSNLDDLNTALRAAVEAINDRTPFREQPVSRRQIFQEAEADLLAALPDEPFLPTVWKKSKVSPDWHITIATVHYSVPYQHVGDTVDVRIRGDQLEVFAAGATIATHTVGTQRGAYVTDVVHCPPGMENPNNLWSSQYFLTQASRVGPNTRTAIADLLASRPIVAQAYLPARNILAMGKGDNKPILEAACLRLVGDATRRRAISYTAVKNMMAAVRSDQATRPATTPTPRAHARSTSPPHWHGDRGGLLGGAGQFSLEALTGTDTSDHKEESK</sequence>
<dbReference type="InterPro" id="IPR054353">
    <property type="entry name" value="IstA-like_C"/>
</dbReference>
<dbReference type="GO" id="GO:0015074">
    <property type="term" value="P:DNA integration"/>
    <property type="evidence" value="ECO:0007669"/>
    <property type="project" value="InterPro"/>
</dbReference>
<comment type="similarity">
    <text evidence="1">Belongs to the transposase IS21/IS408/IS1162 family.</text>
</comment>
<feature type="domain" description="Integrase catalytic" evidence="3">
    <location>
        <begin position="133"/>
        <end position="315"/>
    </location>
</feature>
<dbReference type="GO" id="GO:0003676">
    <property type="term" value="F:nucleic acid binding"/>
    <property type="evidence" value="ECO:0007669"/>
    <property type="project" value="InterPro"/>
</dbReference>
<dbReference type="NCBIfam" id="NF033546">
    <property type="entry name" value="transpos_IS21"/>
    <property type="match status" value="1"/>
</dbReference>
<dbReference type="InterPro" id="IPR001584">
    <property type="entry name" value="Integrase_cat-core"/>
</dbReference>
<evidence type="ECO:0000259" key="3">
    <source>
        <dbReference type="PROSITE" id="PS50994"/>
    </source>
</evidence>
<dbReference type="HOGENOM" id="CLU_020626_11_0_11"/>
<feature type="region of interest" description="Disordered" evidence="2">
    <location>
        <begin position="491"/>
        <end position="527"/>
    </location>
</feature>
<dbReference type="EMBL" id="CP007790">
    <property type="protein sequence ID" value="AJK69386.1"/>
    <property type="molecule type" value="Genomic_DNA"/>
</dbReference>
<dbReference type="PROSITE" id="PS50994">
    <property type="entry name" value="INTEGRASE"/>
    <property type="match status" value="1"/>
</dbReference>
<dbReference type="RefSeq" id="WP_042621845.1">
    <property type="nucleotide sequence ID" value="NZ_CP007790.1"/>
</dbReference>
<dbReference type="SUPFAM" id="SSF53098">
    <property type="entry name" value="Ribonuclease H-like"/>
    <property type="match status" value="1"/>
</dbReference>
<keyword evidence="5" id="KW-1185">Reference proteome</keyword>